<dbReference type="STRING" id="543728.Vapar_5938"/>
<accession>C5D0G6</accession>
<dbReference type="SUPFAM" id="SSF46955">
    <property type="entry name" value="Putative DNA-binding domain"/>
    <property type="match status" value="1"/>
</dbReference>
<sequence length="229" mass="25095">MSNRTVHEFASELRKSPEALLEQFRCAGVAKSGPDDLVTEADKYALLRFLKASNGVGEGERKKITLVKKGAGKNVKPDPEAAGREQAQEFIEKLHRDLLERSVEVTVRGGRRTLLIREDNGDLALLAPPGECLSFDPPRKMVLISSYLSDVLSILRGDRLESVVTVPRALGKVLRSYLRTIADLAVPDSQRGLCSQSGRIRQANLMGAANDLVRYEHIFPACAATVSLT</sequence>
<organism evidence="1">
    <name type="scientific">Variovorax paradoxus (strain S110)</name>
    <dbReference type="NCBI Taxonomy" id="543728"/>
    <lineage>
        <taxon>Bacteria</taxon>
        <taxon>Pseudomonadati</taxon>
        <taxon>Pseudomonadota</taxon>
        <taxon>Betaproteobacteria</taxon>
        <taxon>Burkholderiales</taxon>
        <taxon>Comamonadaceae</taxon>
        <taxon>Variovorax</taxon>
    </lineage>
</organism>
<name>C5D0G6_VARPS</name>
<dbReference type="EMBL" id="CP001636">
    <property type="protein sequence ID" value="ACS22510.1"/>
    <property type="molecule type" value="Genomic_DNA"/>
</dbReference>
<proteinExistence type="predicted"/>
<dbReference type="KEGG" id="vap:Vapar_5938"/>
<dbReference type="HOGENOM" id="CLU_1209379_0_0_4"/>
<evidence type="ECO:0000313" key="1">
    <source>
        <dbReference type="EMBL" id="ACS22510.1"/>
    </source>
</evidence>
<protein>
    <submittedName>
        <fullName evidence="1">Uncharacterized protein</fullName>
    </submittedName>
</protein>
<dbReference type="Gene3D" id="3.30.56.50">
    <property type="entry name" value="Putative DNA-binding domain, N-terminal subdomain of bacterial translation initiation factor IF2"/>
    <property type="match status" value="1"/>
</dbReference>
<dbReference type="AlphaFoldDB" id="C5D0G6"/>
<dbReference type="eggNOG" id="COG0532">
    <property type="taxonomic scope" value="Bacteria"/>
</dbReference>
<reference evidence="1" key="1">
    <citation type="submission" date="2009-06" db="EMBL/GenBank/DDBJ databases">
        <title>Complete sequence of chromosome 2 of Variovorax paradoxus S110.</title>
        <authorList>
            <consortium name="US DOE Joint Genome Institute"/>
            <person name="Lucas S."/>
            <person name="Copeland A."/>
            <person name="Lapidus A."/>
            <person name="Glavina del Rio T."/>
            <person name="Tice H."/>
            <person name="Bruce D."/>
            <person name="Goodwin L."/>
            <person name="Pitluck S."/>
            <person name="Chertkov O."/>
            <person name="Brettin T."/>
            <person name="Detter J.C."/>
            <person name="Han C."/>
            <person name="Larimer F."/>
            <person name="Land M."/>
            <person name="Hauser L."/>
            <person name="Kyrpides N."/>
            <person name="Ovchinnikova G."/>
            <person name="Orwin P."/>
            <person name="Leadbetter J.R."/>
            <person name="Spain J.C."/>
            <person name="Han J.I."/>
        </authorList>
    </citation>
    <scope>NUCLEOTIDE SEQUENCE</scope>
    <source>
        <strain evidence="1">S110</strain>
    </source>
</reference>
<gene>
    <name evidence="1" type="ordered locus">Vapar_5938</name>
</gene>
<dbReference type="InterPro" id="IPR009061">
    <property type="entry name" value="DNA-bd_dom_put_sf"/>
</dbReference>